<dbReference type="GO" id="GO:0000919">
    <property type="term" value="P:cell plate assembly"/>
    <property type="evidence" value="ECO:0007669"/>
    <property type="project" value="TreeGrafter"/>
</dbReference>
<dbReference type="InterPro" id="IPR044621">
    <property type="entry name" value="NEDD1"/>
</dbReference>
<dbReference type="GO" id="GO:0005828">
    <property type="term" value="C:kinetochore microtubule"/>
    <property type="evidence" value="ECO:0007669"/>
    <property type="project" value="TreeGrafter"/>
</dbReference>
<dbReference type="GO" id="GO:0060236">
    <property type="term" value="P:regulation of mitotic spindle organization"/>
    <property type="evidence" value="ECO:0007669"/>
    <property type="project" value="TreeGrafter"/>
</dbReference>
<feature type="region of interest" description="Disordered" evidence="1">
    <location>
        <begin position="65"/>
        <end position="105"/>
    </location>
</feature>
<dbReference type="PANTHER" id="PTHR45096">
    <property type="entry name" value="PROTEIN NEDD1"/>
    <property type="match status" value="1"/>
</dbReference>
<evidence type="ECO:0000313" key="3">
    <source>
        <dbReference type="Proteomes" id="UP001370490"/>
    </source>
</evidence>
<accession>A0AAN8W975</accession>
<dbReference type="GO" id="GO:0010968">
    <property type="term" value="P:regulation of microtubule nucleation"/>
    <property type="evidence" value="ECO:0007669"/>
    <property type="project" value="InterPro"/>
</dbReference>
<dbReference type="PANTHER" id="PTHR45096:SF1">
    <property type="entry name" value="PROTEIN NEDD1"/>
    <property type="match status" value="1"/>
</dbReference>
<organism evidence="2 3">
    <name type="scientific">Dillenia turbinata</name>
    <dbReference type="NCBI Taxonomy" id="194707"/>
    <lineage>
        <taxon>Eukaryota</taxon>
        <taxon>Viridiplantae</taxon>
        <taxon>Streptophyta</taxon>
        <taxon>Embryophyta</taxon>
        <taxon>Tracheophyta</taxon>
        <taxon>Spermatophyta</taxon>
        <taxon>Magnoliopsida</taxon>
        <taxon>eudicotyledons</taxon>
        <taxon>Gunneridae</taxon>
        <taxon>Pentapetalae</taxon>
        <taxon>Dilleniales</taxon>
        <taxon>Dilleniaceae</taxon>
        <taxon>Dillenia</taxon>
    </lineage>
</organism>
<dbReference type="GO" id="GO:0140496">
    <property type="term" value="F:gamma-tubulin complex binding"/>
    <property type="evidence" value="ECO:0007669"/>
    <property type="project" value="InterPro"/>
</dbReference>
<dbReference type="Proteomes" id="UP001370490">
    <property type="component" value="Unassembled WGS sequence"/>
</dbReference>
<feature type="compositionally biased region" description="Low complexity" evidence="1">
    <location>
        <begin position="79"/>
        <end position="95"/>
    </location>
</feature>
<dbReference type="AlphaFoldDB" id="A0AAN8W975"/>
<protein>
    <submittedName>
        <fullName evidence="2">Uncharacterized protein</fullName>
    </submittedName>
</protein>
<dbReference type="GO" id="GO:0032467">
    <property type="term" value="P:positive regulation of cytokinesis"/>
    <property type="evidence" value="ECO:0007669"/>
    <property type="project" value="TreeGrafter"/>
</dbReference>
<keyword evidence="3" id="KW-1185">Reference proteome</keyword>
<evidence type="ECO:0000313" key="2">
    <source>
        <dbReference type="EMBL" id="KAK6944256.1"/>
    </source>
</evidence>
<reference evidence="2 3" key="1">
    <citation type="submission" date="2023-12" db="EMBL/GenBank/DDBJ databases">
        <title>A high-quality genome assembly for Dillenia turbinata (Dilleniales).</title>
        <authorList>
            <person name="Chanderbali A."/>
        </authorList>
    </citation>
    <scope>NUCLEOTIDE SEQUENCE [LARGE SCALE GENOMIC DNA]</scope>
    <source>
        <strain evidence="2">LSX21</strain>
        <tissue evidence="2">Leaf</tissue>
    </source>
</reference>
<dbReference type="GO" id="GO:2000694">
    <property type="term" value="P:regulation of phragmoplast microtubule organization"/>
    <property type="evidence" value="ECO:0007669"/>
    <property type="project" value="TreeGrafter"/>
</dbReference>
<sequence length="131" mass="14783">MEVFSPLMEVHPITPSLDKLWDSIERESADKKPSLLLFLSSSWRFALSDEAANDLPIFEWRPGSIPKQDDSHSSFTPLVSTRTSSSKSKDSSVVTPPEAQGGERLSNRFLHLRQQFNMPFHFGMLTSAVYP</sequence>
<comment type="caution">
    <text evidence="2">The sequence shown here is derived from an EMBL/GenBank/DDBJ whole genome shotgun (WGS) entry which is preliminary data.</text>
</comment>
<gene>
    <name evidence="2" type="ORF">RJ641_025358</name>
</gene>
<evidence type="ECO:0000256" key="1">
    <source>
        <dbReference type="SAM" id="MobiDB-lite"/>
    </source>
</evidence>
<dbReference type="EMBL" id="JBAMMX010000003">
    <property type="protein sequence ID" value="KAK6944256.1"/>
    <property type="molecule type" value="Genomic_DNA"/>
</dbReference>
<name>A0AAN8W975_9MAGN</name>
<proteinExistence type="predicted"/>